<dbReference type="EMBL" id="LN856865">
    <property type="protein sequence ID" value="CDP93032.1"/>
    <property type="molecule type" value="Genomic_DNA"/>
</dbReference>
<proteinExistence type="predicted"/>
<reference evidence="2" key="2">
    <citation type="submission" date="2012-12" db="EMBL/GenBank/DDBJ databases">
        <authorList>
            <consortium name="WormBase Consortium"/>
            <person name="Ghedin E."/>
            <person name="Paulini M."/>
        </authorList>
    </citation>
    <scope>NUCLEOTIDE SEQUENCE</scope>
    <source>
        <strain evidence="2">FR3</strain>
    </source>
</reference>
<accession>A0A1I9G0Q2</accession>
<protein>
    <submittedName>
        <fullName evidence="2">Bm9177</fullName>
    </submittedName>
</protein>
<dbReference type="AlphaFoldDB" id="A0A1I9G0Q2"/>
<organism evidence="2">
    <name type="scientific">Brugia malayi</name>
    <name type="common">Filarial nematode worm</name>
    <dbReference type="NCBI Taxonomy" id="6279"/>
    <lineage>
        <taxon>Eukaryota</taxon>
        <taxon>Metazoa</taxon>
        <taxon>Ecdysozoa</taxon>
        <taxon>Nematoda</taxon>
        <taxon>Chromadorea</taxon>
        <taxon>Rhabditida</taxon>
        <taxon>Spirurina</taxon>
        <taxon>Spiruromorpha</taxon>
        <taxon>Filarioidea</taxon>
        <taxon>Onchocercidae</taxon>
        <taxon>Brugia</taxon>
    </lineage>
</organism>
<gene>
    <name evidence="2" type="primary">Bm9177</name>
    <name evidence="2" type="ORF">BM_Bm9177</name>
</gene>
<feature type="compositionally biased region" description="Basic and acidic residues" evidence="1">
    <location>
        <begin position="16"/>
        <end position="26"/>
    </location>
</feature>
<sequence length="53" mass="5731">MHKEAKRLHSVSNTKIAEDRERKVDENNCPDEVTGIAIDVAVVTNGGAAAVRD</sequence>
<evidence type="ECO:0000256" key="1">
    <source>
        <dbReference type="SAM" id="MobiDB-lite"/>
    </source>
</evidence>
<reference evidence="2" key="1">
    <citation type="journal article" date="2007" name="Science">
        <title>Draft genome of the filarial nematode parasite Brugia malayi.</title>
        <authorList>
            <person name="Ghedin E."/>
            <person name="Wang S."/>
            <person name="Spiro D."/>
            <person name="Caler E."/>
            <person name="Zhao Q."/>
            <person name="Crabtree J."/>
            <person name="Allen J.E."/>
            <person name="Delcher A.L."/>
            <person name="Guiliano D.B."/>
            <person name="Miranda-Saavedra D."/>
            <person name="Angiuoli S.V."/>
            <person name="Creasy T."/>
            <person name="Amedeo P."/>
            <person name="Haas B."/>
            <person name="El-Sayed N.M."/>
            <person name="Wortman J.R."/>
            <person name="Feldblyum T."/>
            <person name="Tallon L."/>
            <person name="Schatz M."/>
            <person name="Shumway M."/>
            <person name="Koo H."/>
            <person name="Salzberg S.L."/>
            <person name="Schobel S."/>
            <person name="Pertea M."/>
            <person name="Pop M."/>
            <person name="White O."/>
            <person name="Barton G.J."/>
            <person name="Carlow C.K."/>
            <person name="Crawford M.J."/>
            <person name="Daub J."/>
            <person name="Dimmic M.W."/>
            <person name="Estes C.F."/>
            <person name="Foster J.M."/>
            <person name="Ganatra M."/>
            <person name="Gregory W.F."/>
            <person name="Johnson N.M."/>
            <person name="Jin J."/>
            <person name="Komuniecki R."/>
            <person name="Korf I."/>
            <person name="Kumar S."/>
            <person name="Laney S."/>
            <person name="Li B.W."/>
            <person name="Li W."/>
            <person name="Lindblom T.H."/>
            <person name="Lustigman S."/>
            <person name="Ma D."/>
            <person name="Maina C.V."/>
            <person name="Martin D.M."/>
            <person name="McCarter J.P."/>
            <person name="McReynolds L."/>
            <person name="Mitreva M."/>
            <person name="Nutman T.B."/>
            <person name="Parkinson J."/>
            <person name="Peregrin-Alvarez J.M."/>
            <person name="Poole C."/>
            <person name="Ren Q."/>
            <person name="Saunders L."/>
            <person name="Sluder A.E."/>
            <person name="Smith K."/>
            <person name="Stanke M."/>
            <person name="Unnasch T.R."/>
            <person name="Ware J."/>
            <person name="Wei A.D."/>
            <person name="Weil G."/>
            <person name="Williams D.J."/>
            <person name="Zhang Y."/>
            <person name="Williams S.A."/>
            <person name="Fraser-Liggett C."/>
            <person name="Slatko B."/>
            <person name="Blaxter M.L."/>
            <person name="Scott A.L."/>
        </authorList>
    </citation>
    <scope>NUCLEOTIDE SEQUENCE</scope>
    <source>
        <strain evidence="2">FR3</strain>
    </source>
</reference>
<name>A0A1I9G0Q2_BRUMA</name>
<evidence type="ECO:0000313" key="2">
    <source>
        <dbReference type="EMBL" id="CDP93032.1"/>
    </source>
</evidence>
<feature type="region of interest" description="Disordered" evidence="1">
    <location>
        <begin position="1"/>
        <end position="28"/>
    </location>
</feature>